<proteinExistence type="predicted"/>
<dbReference type="HOGENOM" id="CLU_063405_0_0_9"/>
<dbReference type="KEGG" id="cbv:U729_1188"/>
<dbReference type="EMBL" id="CP006905">
    <property type="protein sequence ID" value="AIY84272.1"/>
    <property type="molecule type" value="Genomic_DNA"/>
</dbReference>
<dbReference type="RefSeq" id="WP_039312471.1">
    <property type="nucleotide sequence ID" value="NZ_CP006905.1"/>
</dbReference>
<gene>
    <name evidence="1" type="ORF">U729_1188</name>
</gene>
<dbReference type="OrthoDB" id="1950593at2"/>
<keyword evidence="2" id="KW-1185">Reference proteome</keyword>
<evidence type="ECO:0000313" key="2">
    <source>
        <dbReference type="Proteomes" id="UP000030635"/>
    </source>
</evidence>
<organism evidence="1 2">
    <name type="scientific">Clostridium baratii str. Sullivan</name>
    <dbReference type="NCBI Taxonomy" id="1415775"/>
    <lineage>
        <taxon>Bacteria</taxon>
        <taxon>Bacillati</taxon>
        <taxon>Bacillota</taxon>
        <taxon>Clostridia</taxon>
        <taxon>Eubacteriales</taxon>
        <taxon>Clostridiaceae</taxon>
        <taxon>Clostridium</taxon>
    </lineage>
</organism>
<dbReference type="PROSITE" id="PS51257">
    <property type="entry name" value="PROKAR_LIPOPROTEIN"/>
    <property type="match status" value="1"/>
</dbReference>
<name>A0A0A7FXE7_9CLOT</name>
<sequence length="360" mass="40047">MRRKRLLIGFIICIIFIVGCSKNNDGQNINGMFNVQTAKLTALEYMQRLVSNDIEGANAISSPSVAANNKVKKIEEEPIIAFSAGNLTETGQSAYIIFNTIRLNNKNNGADLDQYTVKVEKSGKEYKIADVQSENLRQIYQKDTELRGVNKGTGDSDLILRLKDLPLELYTKDDKVPLQKVTVPKDKFGVVSMDFNGGTIALSTNNGKDSFIGIAMIEDAKQTVASTGNMLAQDDNQQLDENKLRKIIEKPIAQNIVGYDILKDCIIQKMMFTEEGSELIVQYTKGKNMGLKIYKNPDGEPLKIDFEKLFPIDKYEVTYKGGSQSKLIITVNSPNGTKGIYQDAIGDYAIDLNEEELSKL</sequence>
<evidence type="ECO:0000313" key="1">
    <source>
        <dbReference type="EMBL" id="AIY84272.1"/>
    </source>
</evidence>
<dbReference type="Proteomes" id="UP000030635">
    <property type="component" value="Chromosome"/>
</dbReference>
<keyword evidence="1" id="KW-0449">Lipoprotein</keyword>
<dbReference type="AlphaFoldDB" id="A0A0A7FXE7"/>
<protein>
    <submittedName>
        <fullName evidence="1">Putative lipoprotein</fullName>
    </submittedName>
</protein>
<accession>A0A0A7FXE7</accession>
<dbReference type="STRING" id="1561.NPD11_1814"/>
<dbReference type="eggNOG" id="ENOG5033121">
    <property type="taxonomic scope" value="Bacteria"/>
</dbReference>
<reference evidence="1 2" key="1">
    <citation type="journal article" date="2015" name="Infect. Genet. Evol.">
        <title>Genomic sequences of six botulinum neurotoxin-producing strains representing three clostridial species illustrate the mobility and diversity of botulinum neurotoxin genes.</title>
        <authorList>
            <person name="Smith T.J."/>
            <person name="Hill K.K."/>
            <person name="Xie G."/>
            <person name="Foley B.T."/>
            <person name="Williamson C.H."/>
            <person name="Foster J.T."/>
            <person name="Johnson S.L."/>
            <person name="Chertkov O."/>
            <person name="Teshima H."/>
            <person name="Gibbons H.S."/>
            <person name="Johnsky L.A."/>
            <person name="Karavis M.A."/>
            <person name="Smith L.A."/>
        </authorList>
    </citation>
    <scope>NUCLEOTIDE SEQUENCE [LARGE SCALE GENOMIC DNA]</scope>
    <source>
        <strain evidence="1">Sullivan</strain>
    </source>
</reference>